<dbReference type="Proteomes" id="UP000281547">
    <property type="component" value="Unassembled WGS sequence"/>
</dbReference>
<dbReference type="AlphaFoldDB" id="A0A433XEE4"/>
<gene>
    <name evidence="3" type="ORF">EMQ25_04660</name>
</gene>
<dbReference type="CDD" id="cd00431">
    <property type="entry name" value="cysteine_hydrolases"/>
    <property type="match status" value="1"/>
</dbReference>
<dbReference type="InterPro" id="IPR000868">
    <property type="entry name" value="Isochorismatase-like_dom"/>
</dbReference>
<name>A0A433XEE4_9HYPH</name>
<evidence type="ECO:0000313" key="3">
    <source>
        <dbReference type="EMBL" id="RUT32452.1"/>
    </source>
</evidence>
<proteinExistence type="predicted"/>
<sequence>MVWSNNLEINAERGKVVVLAIDLQEANWPGGDWPVHDFNGVLERSAMVIGAAREAGVPVIFTRQWHSPDGSDLLRYEPLNEEGLPPHCMAGSKGAELSAAVSAQPGDIIIDKTRYSAFFATRLEIVLQRLGIERLIILGVWTDACLETTVNDAVWRGYRVTLVKDAATTATATMHKSAILSMANWLYGGEILTAHAAVEALAGRDHKSWRFTKPSQFLFEADTIDTLYEQI</sequence>
<dbReference type="EMBL" id="RZNJ01000002">
    <property type="protein sequence ID" value="RUT32452.1"/>
    <property type="molecule type" value="Genomic_DNA"/>
</dbReference>
<comment type="caution">
    <text evidence="3">The sequence shown here is derived from an EMBL/GenBank/DDBJ whole genome shotgun (WGS) entry which is preliminary data.</text>
</comment>
<evidence type="ECO:0000259" key="2">
    <source>
        <dbReference type="Pfam" id="PF00857"/>
    </source>
</evidence>
<reference evidence="3 4" key="1">
    <citation type="journal article" date="2016" name="Int. J. Syst. Evol. Microbiol.">
        <title>Arsenicitalea aurantiaca gen. nov., sp. nov., a new member of the family Hyphomicrobiaceae, isolated from high-arsenic sediment.</title>
        <authorList>
            <person name="Mu Y."/>
            <person name="Zhou L."/>
            <person name="Zeng X.C."/>
            <person name="Liu L."/>
            <person name="Pan Y."/>
            <person name="Chen X."/>
            <person name="Wang J."/>
            <person name="Li S."/>
            <person name="Li W.J."/>
            <person name="Wang Y."/>
        </authorList>
    </citation>
    <scope>NUCLEOTIDE SEQUENCE [LARGE SCALE GENOMIC DNA]</scope>
    <source>
        <strain evidence="3 4">42-50</strain>
    </source>
</reference>
<dbReference type="PANTHER" id="PTHR43540">
    <property type="entry name" value="PEROXYUREIDOACRYLATE/UREIDOACRYLATE AMIDOHYDROLASE-RELATED"/>
    <property type="match status" value="1"/>
</dbReference>
<dbReference type="InterPro" id="IPR036380">
    <property type="entry name" value="Isochorismatase-like_sf"/>
</dbReference>
<organism evidence="3 4">
    <name type="scientific">Arsenicitalea aurantiaca</name>
    <dbReference type="NCBI Taxonomy" id="1783274"/>
    <lineage>
        <taxon>Bacteria</taxon>
        <taxon>Pseudomonadati</taxon>
        <taxon>Pseudomonadota</taxon>
        <taxon>Alphaproteobacteria</taxon>
        <taxon>Hyphomicrobiales</taxon>
        <taxon>Devosiaceae</taxon>
        <taxon>Arsenicitalea</taxon>
    </lineage>
</organism>
<feature type="domain" description="Isochorismatase-like" evidence="2">
    <location>
        <begin position="17"/>
        <end position="194"/>
    </location>
</feature>
<protein>
    <submittedName>
        <fullName evidence="3">Cysteine hydrolase</fullName>
    </submittedName>
</protein>
<dbReference type="Pfam" id="PF00857">
    <property type="entry name" value="Isochorismatase"/>
    <property type="match status" value="1"/>
</dbReference>
<accession>A0A433XEE4</accession>
<dbReference type="InterPro" id="IPR050272">
    <property type="entry name" value="Isochorismatase-like_hydrls"/>
</dbReference>
<evidence type="ECO:0000313" key="4">
    <source>
        <dbReference type="Proteomes" id="UP000281547"/>
    </source>
</evidence>
<dbReference type="Gene3D" id="3.40.50.850">
    <property type="entry name" value="Isochorismatase-like"/>
    <property type="match status" value="1"/>
</dbReference>
<dbReference type="GO" id="GO:0016787">
    <property type="term" value="F:hydrolase activity"/>
    <property type="evidence" value="ECO:0007669"/>
    <property type="project" value="UniProtKB-KW"/>
</dbReference>
<dbReference type="PANTHER" id="PTHR43540:SF6">
    <property type="entry name" value="ISOCHORISMATASE-LIKE DOMAIN-CONTAINING PROTEIN"/>
    <property type="match status" value="1"/>
</dbReference>
<keyword evidence="1 3" id="KW-0378">Hydrolase</keyword>
<dbReference type="SUPFAM" id="SSF52499">
    <property type="entry name" value="Isochorismatase-like hydrolases"/>
    <property type="match status" value="1"/>
</dbReference>
<evidence type="ECO:0000256" key="1">
    <source>
        <dbReference type="ARBA" id="ARBA00022801"/>
    </source>
</evidence>
<keyword evidence="4" id="KW-1185">Reference proteome</keyword>